<feature type="non-terminal residue" evidence="1">
    <location>
        <position position="185"/>
    </location>
</feature>
<name>X1R1J1_9ZZZZ</name>
<dbReference type="EMBL" id="BARV01036758">
    <property type="protein sequence ID" value="GAI56955.1"/>
    <property type="molecule type" value="Genomic_DNA"/>
</dbReference>
<dbReference type="SUPFAM" id="SSF48371">
    <property type="entry name" value="ARM repeat"/>
    <property type="match status" value="1"/>
</dbReference>
<accession>X1R1J1</accession>
<proteinExistence type="predicted"/>
<sequence>MIFSLFSNCRNNQVSNYRKIVLKHYKKDLYTNEDIQLCLIKIAKHISICSDEKSVKVLFDYIIKMLKKENQNLRLTALEVVYDLISQIDKKSKFIDNLKKIFTHNISASVFPAENYLNMKIVELLGLDESVVKKYVEFYRRDIEKIQYIFLSNLKTSTSGIIKKIQIELLLEHTLKSKQEEIYTA</sequence>
<dbReference type="InterPro" id="IPR016024">
    <property type="entry name" value="ARM-type_fold"/>
</dbReference>
<organism evidence="1">
    <name type="scientific">marine sediment metagenome</name>
    <dbReference type="NCBI Taxonomy" id="412755"/>
    <lineage>
        <taxon>unclassified sequences</taxon>
        <taxon>metagenomes</taxon>
        <taxon>ecological metagenomes</taxon>
    </lineage>
</organism>
<evidence type="ECO:0000313" key="1">
    <source>
        <dbReference type="EMBL" id="GAI56955.1"/>
    </source>
</evidence>
<evidence type="ECO:0008006" key="2">
    <source>
        <dbReference type="Google" id="ProtNLM"/>
    </source>
</evidence>
<reference evidence="1" key="1">
    <citation type="journal article" date="2014" name="Front. Microbiol.">
        <title>High frequency of phylogenetically diverse reductive dehalogenase-homologous genes in deep subseafloor sedimentary metagenomes.</title>
        <authorList>
            <person name="Kawai M."/>
            <person name="Futagami T."/>
            <person name="Toyoda A."/>
            <person name="Takaki Y."/>
            <person name="Nishi S."/>
            <person name="Hori S."/>
            <person name="Arai W."/>
            <person name="Tsubouchi T."/>
            <person name="Morono Y."/>
            <person name="Uchiyama I."/>
            <person name="Ito T."/>
            <person name="Fujiyama A."/>
            <person name="Inagaki F."/>
            <person name="Takami H."/>
        </authorList>
    </citation>
    <scope>NUCLEOTIDE SEQUENCE</scope>
    <source>
        <strain evidence="1">Expedition CK06-06</strain>
    </source>
</reference>
<comment type="caution">
    <text evidence="1">The sequence shown here is derived from an EMBL/GenBank/DDBJ whole genome shotgun (WGS) entry which is preliminary data.</text>
</comment>
<protein>
    <recommendedName>
        <fullName evidence="2">Clathrin/coatomer adaptor adaptin-like N-terminal domain-containing protein</fullName>
    </recommendedName>
</protein>
<dbReference type="AlphaFoldDB" id="X1R1J1"/>
<gene>
    <name evidence="1" type="ORF">S06H3_57038</name>
</gene>